<sequence>MNKLYRQKIEAFETPLQHCHAIYDQLPPAISTNKIYTKQTIHNHAYLSHIMGDLQLETTNRHAALKLVMNNNAHRVGGRC</sequence>
<reference evidence="2" key="1">
    <citation type="submission" date="2020-04" db="EMBL/GenBank/DDBJ databases">
        <title>Ralstonia solanacearum UW576, UW763, UW773, and UW774.</title>
        <authorList>
            <person name="Steidl O."/>
            <person name="Truchon A."/>
            <person name="Allen C."/>
        </authorList>
    </citation>
    <scope>NUCLEOTIDE SEQUENCE [LARGE SCALE GENOMIC DNA]</scope>
    <source>
        <strain evidence="2">UW774</strain>
        <plasmid evidence="2">pUW774mp</plasmid>
    </source>
</reference>
<dbReference type="Proteomes" id="UP000593970">
    <property type="component" value="Plasmid pUW774mp"/>
</dbReference>
<evidence type="ECO:0000313" key="2">
    <source>
        <dbReference type="Proteomes" id="UP000593970"/>
    </source>
</evidence>
<proteinExistence type="predicted"/>
<organism evidence="1 2">
    <name type="scientific">Ralstonia solanacearum</name>
    <name type="common">Pseudomonas solanacearum</name>
    <dbReference type="NCBI Taxonomy" id="305"/>
    <lineage>
        <taxon>Bacteria</taxon>
        <taxon>Pseudomonadati</taxon>
        <taxon>Pseudomonadota</taxon>
        <taxon>Betaproteobacteria</taxon>
        <taxon>Burkholderiales</taxon>
        <taxon>Burkholderiaceae</taxon>
        <taxon>Ralstonia</taxon>
        <taxon>Ralstonia solanacearum species complex</taxon>
    </lineage>
</organism>
<gene>
    <name evidence="1" type="ORF">HF909_21630</name>
</gene>
<name>A0AA92K6M9_RALSL</name>
<dbReference type="AlphaFoldDB" id="A0AA92K6M9"/>
<keyword evidence="1" id="KW-0614">Plasmid</keyword>
<protein>
    <submittedName>
        <fullName evidence="1">Uncharacterized protein</fullName>
    </submittedName>
</protein>
<accession>A0AA92K6M9</accession>
<geneLocation type="plasmid" evidence="1 2">
    <name>pUW774mp</name>
</geneLocation>
<evidence type="ECO:0000313" key="1">
    <source>
        <dbReference type="EMBL" id="QOK98993.1"/>
    </source>
</evidence>
<dbReference type="EMBL" id="CP051170">
    <property type="protein sequence ID" value="QOK98993.1"/>
    <property type="molecule type" value="Genomic_DNA"/>
</dbReference>